<dbReference type="GO" id="GO:0000049">
    <property type="term" value="F:tRNA binding"/>
    <property type="evidence" value="ECO:0007669"/>
    <property type="project" value="UniProtKB-UniRule"/>
</dbReference>
<dbReference type="EC" id="2.1.1.214" evidence="9"/>
<feature type="domain" description="Ribosomal RNA large subunit methyltransferase K/L-like methyltransferase" evidence="11">
    <location>
        <begin position="186"/>
        <end position="303"/>
    </location>
</feature>
<gene>
    <name evidence="13" type="ORF">PDE_08530</name>
</gene>
<dbReference type="OrthoDB" id="296065at2759"/>
<dbReference type="GO" id="GO:0043527">
    <property type="term" value="C:tRNA methyltransferase complex"/>
    <property type="evidence" value="ECO:0007669"/>
    <property type="project" value="UniProtKB-ARBA"/>
</dbReference>
<keyword evidence="7 10" id="KW-0819">tRNA processing</keyword>
<evidence type="ECO:0000313" key="14">
    <source>
        <dbReference type="Proteomes" id="UP000019376"/>
    </source>
</evidence>
<comment type="subcellular location">
    <subcellularLocation>
        <location evidence="1">Cytoplasm</location>
    </subcellularLocation>
</comment>
<dbReference type="InterPro" id="IPR016691">
    <property type="entry name" value="TRMT11"/>
</dbReference>
<evidence type="ECO:0000256" key="6">
    <source>
        <dbReference type="ARBA" id="ARBA00022691"/>
    </source>
</evidence>
<evidence type="ECO:0000256" key="4">
    <source>
        <dbReference type="ARBA" id="ARBA00022603"/>
    </source>
</evidence>
<evidence type="ECO:0000256" key="10">
    <source>
        <dbReference type="PROSITE-ProRule" id="PRU00959"/>
    </source>
</evidence>
<dbReference type="GO" id="GO:0160102">
    <property type="term" value="F:tRNA (guanine(10)-N2)-methyltransferase activity"/>
    <property type="evidence" value="ECO:0007669"/>
    <property type="project" value="UniProtKB-EC"/>
</dbReference>
<name>S8B419_PENO1</name>
<dbReference type="PROSITE" id="PS51627">
    <property type="entry name" value="SAM_MT_TRM11"/>
    <property type="match status" value="1"/>
</dbReference>
<evidence type="ECO:0000256" key="7">
    <source>
        <dbReference type="ARBA" id="ARBA00022694"/>
    </source>
</evidence>
<dbReference type="GO" id="GO:0032259">
    <property type="term" value="P:methylation"/>
    <property type="evidence" value="ECO:0007669"/>
    <property type="project" value="UniProtKB-UniRule"/>
</dbReference>
<keyword evidence="14" id="KW-1185">Reference proteome</keyword>
<keyword evidence="6 10" id="KW-0949">S-adenosyl-L-methionine</keyword>
<evidence type="ECO:0000259" key="12">
    <source>
        <dbReference type="Pfam" id="PF25904"/>
    </source>
</evidence>
<dbReference type="GO" id="GO:0005737">
    <property type="term" value="C:cytoplasm"/>
    <property type="evidence" value="ECO:0007669"/>
    <property type="project" value="UniProtKB-SubCell"/>
</dbReference>
<sequence>MEYLVRLAQCHETFRQPELKAVATLLGIELEIVEYHEFTPFCVVRLKDEAAALALVTRCILAKDVLELWGKGSNYEELHADVHRRSQHLWQDYRHISYALAVDCFSGKRSTAKKTEIFESFGYLGLEGSVRLKNPDEEFHVIEEYVTDVEQHAIGTELSSEPRMIYFGRWLAKSQRDIILTHTLKKRKYISTTSMDAELSLVTANLALAAPGKVFFDPFVGAGSFLVAASHFGALTLGSDIDPRAFRGKDHERKDGMAMLQNFKQYKIVSQFIDAFTSDITNTPWRDAQLLDGIVCDPPYGVREGLRVLGTRDGKVIEPVIIDGVPAHYRQGYIPPKRPYGFEALQKDVLEFAVRRLVPNGRLAMWMPTASDEAKKFPVPMHPKLEVVSVCVQPFHNWSRRLMVYRRLPEGEMSDVTLGRSKTDGEGVSADDLNAFRVKYNNRRALNTKEPEAAEE</sequence>
<dbReference type="AlphaFoldDB" id="S8B419"/>
<accession>S8B419</accession>
<dbReference type="STRING" id="933388.S8B419"/>
<evidence type="ECO:0000256" key="9">
    <source>
        <dbReference type="ARBA" id="ARBA00066937"/>
    </source>
</evidence>
<dbReference type="EMBL" id="KB644415">
    <property type="protein sequence ID" value="EPS33568.1"/>
    <property type="molecule type" value="Genomic_DNA"/>
</dbReference>
<dbReference type="SUPFAM" id="SSF53335">
    <property type="entry name" value="S-adenosyl-L-methionine-dependent methyltransferases"/>
    <property type="match status" value="1"/>
</dbReference>
<protein>
    <recommendedName>
        <fullName evidence="9">tRNA (guanine(10)-N(2))-methyltransferase</fullName>
        <ecNumber evidence="9">2.1.1.214</ecNumber>
    </recommendedName>
</protein>
<evidence type="ECO:0000256" key="8">
    <source>
        <dbReference type="ARBA" id="ARBA00022884"/>
    </source>
</evidence>
<keyword evidence="3 10" id="KW-0820">tRNA-binding</keyword>
<dbReference type="InterPro" id="IPR059073">
    <property type="entry name" value="TRMT11_N"/>
</dbReference>
<dbReference type="PANTHER" id="PTHR13370:SF3">
    <property type="entry name" value="TRNA (GUANINE(10)-N2)-METHYLTRANSFERASE HOMOLOG"/>
    <property type="match status" value="1"/>
</dbReference>
<dbReference type="Pfam" id="PF25904">
    <property type="entry name" value="Tmrp11_N"/>
    <property type="match status" value="1"/>
</dbReference>
<keyword evidence="4 10" id="KW-0489">Methyltransferase</keyword>
<dbReference type="PhylomeDB" id="S8B419"/>
<dbReference type="PANTHER" id="PTHR13370">
    <property type="entry name" value="RNA METHYLASE-RELATED"/>
    <property type="match status" value="1"/>
</dbReference>
<evidence type="ECO:0000259" key="11">
    <source>
        <dbReference type="Pfam" id="PF01170"/>
    </source>
</evidence>
<evidence type="ECO:0000313" key="13">
    <source>
        <dbReference type="EMBL" id="EPS33568.1"/>
    </source>
</evidence>
<dbReference type="PROSITE" id="PS00092">
    <property type="entry name" value="N6_MTASE"/>
    <property type="match status" value="1"/>
</dbReference>
<proteinExistence type="inferred from homology"/>
<dbReference type="GO" id="GO:0008033">
    <property type="term" value="P:tRNA processing"/>
    <property type="evidence" value="ECO:0007669"/>
    <property type="project" value="UniProtKB-UniRule"/>
</dbReference>
<dbReference type="Proteomes" id="UP000019376">
    <property type="component" value="Unassembled WGS sequence"/>
</dbReference>
<dbReference type="eggNOG" id="KOG2671">
    <property type="taxonomic scope" value="Eukaryota"/>
</dbReference>
<keyword evidence="8 10" id="KW-0694">RNA-binding</keyword>
<evidence type="ECO:0000256" key="2">
    <source>
        <dbReference type="ARBA" id="ARBA00022490"/>
    </source>
</evidence>
<organism evidence="13 14">
    <name type="scientific">Penicillium oxalicum (strain 114-2 / CGMCC 5302)</name>
    <name type="common">Penicillium decumbens</name>
    <dbReference type="NCBI Taxonomy" id="933388"/>
    <lineage>
        <taxon>Eukaryota</taxon>
        <taxon>Fungi</taxon>
        <taxon>Dikarya</taxon>
        <taxon>Ascomycota</taxon>
        <taxon>Pezizomycotina</taxon>
        <taxon>Eurotiomycetes</taxon>
        <taxon>Eurotiomycetidae</taxon>
        <taxon>Eurotiales</taxon>
        <taxon>Aspergillaceae</taxon>
        <taxon>Penicillium</taxon>
    </lineage>
</organism>
<feature type="domain" description="tRNA (guanine(10)-N(2))-methyltransferase TRMT11 N-terminal" evidence="12">
    <location>
        <begin position="1"/>
        <end position="176"/>
    </location>
</feature>
<dbReference type="InterPro" id="IPR029063">
    <property type="entry name" value="SAM-dependent_MTases_sf"/>
</dbReference>
<dbReference type="Gene3D" id="3.40.50.150">
    <property type="entry name" value="Vaccinia Virus protein VP39"/>
    <property type="match status" value="1"/>
</dbReference>
<dbReference type="Pfam" id="PF01170">
    <property type="entry name" value="UPF0020"/>
    <property type="match status" value="1"/>
</dbReference>
<evidence type="ECO:0000256" key="5">
    <source>
        <dbReference type="ARBA" id="ARBA00022679"/>
    </source>
</evidence>
<keyword evidence="5 10" id="KW-0808">Transferase</keyword>
<evidence type="ECO:0000256" key="3">
    <source>
        <dbReference type="ARBA" id="ARBA00022555"/>
    </source>
</evidence>
<dbReference type="PRINTS" id="PR00507">
    <property type="entry name" value="N12N6MTFRASE"/>
</dbReference>
<comment type="similarity">
    <text evidence="10">Belongs to the class I-like SAM-binding methyltransferase superfamily. TRM11 methyltransferase family.</text>
</comment>
<dbReference type="InterPro" id="IPR002052">
    <property type="entry name" value="DNA_methylase_N6_adenine_CS"/>
</dbReference>
<dbReference type="PIRSF" id="PIRSF017259">
    <property type="entry name" value="tRNA_mtfrase_TRM11"/>
    <property type="match status" value="1"/>
</dbReference>
<reference evidence="13 14" key="1">
    <citation type="journal article" date="2013" name="PLoS ONE">
        <title>Genomic and secretomic analyses reveal unique features of the lignocellulolytic enzyme system of Penicillium decumbens.</title>
        <authorList>
            <person name="Liu G."/>
            <person name="Zhang L."/>
            <person name="Wei X."/>
            <person name="Zou G."/>
            <person name="Qin Y."/>
            <person name="Ma L."/>
            <person name="Li J."/>
            <person name="Zheng H."/>
            <person name="Wang S."/>
            <person name="Wang C."/>
            <person name="Xun L."/>
            <person name="Zhao G.-P."/>
            <person name="Zhou Z."/>
            <person name="Qu Y."/>
        </authorList>
    </citation>
    <scope>NUCLEOTIDE SEQUENCE [LARGE SCALE GENOMIC DNA]</scope>
    <source>
        <strain evidence="14">114-2 / CGMCC 5302</strain>
    </source>
</reference>
<evidence type="ECO:0000256" key="1">
    <source>
        <dbReference type="ARBA" id="ARBA00004496"/>
    </source>
</evidence>
<keyword evidence="2" id="KW-0963">Cytoplasm</keyword>
<dbReference type="HOGENOM" id="CLU_029646_3_0_1"/>
<dbReference type="InterPro" id="IPR000241">
    <property type="entry name" value="RlmKL-like_Mtase"/>
</dbReference>